<dbReference type="Gene3D" id="3.40.50.300">
    <property type="entry name" value="P-loop containing nucleotide triphosphate hydrolases"/>
    <property type="match status" value="2"/>
</dbReference>
<dbReference type="GO" id="GO:0003677">
    <property type="term" value="F:DNA binding"/>
    <property type="evidence" value="ECO:0007669"/>
    <property type="project" value="InterPro"/>
</dbReference>
<sequence>MGSSNNNIKEHVYNLLEKHVTTYNQTDALEIENKLYILKKKLSTRYNHKLKHQLPEYFLDKYSDNFNETNLDDTISSIFELSPNQRFLKKFMSLNTKNRSLLLFHGVGVGKTCASISIAENFHNSYSNMKQTIVLSNKVIRQNFENELFDLKDIDNACVGNKYVQMVHNWQNIPKKQLLKKVKKNIENFYDFKGYLQFSNEIQKKKTILSENEFANYIFKNYSNRLIIIDEVHNLRSNDTSMKKIPVLLQDVIKFSSNLRVLYLSATPMFDDYSEIVWLFNTLYSVEKGTQVLLPSDNLFNKNGTMYDIYKNKLIRFANKHVSYMRGENPFTFPLRLYPSINKDTNVLVQYPTKDVYNNIIPENEMLKFTEIIQSTMSDDQYSIYKTIDYKTETISKEVEQDDENNDMQKRIQLSNIYYPNEGSSIVNIGKNGLLSIMDYSSSKSSIQFKYKSLSVRVFDENNLGKYSPKIKSIVEYIKKSKGIVIVYSKYIDAGVIPVAIALESEGYTRYKAKNLLNDNNNKNKRKYEYTIISGDSKLTPSKESVISTIRSYENRNGDLIKIVIISQVATEGVDFKNVREIHLLEPWFNMSKVEQIVGRGVRRYSHINLPSDERNTTIYLHANTIPKLHDKESVDLRMYRISEIKQQKISQIERILKEGSVDCNLNKNVLYFDKDTINKKISITTSQNTKIDNLRLGDTDNSKLCDFQNCKIECIPKISKSKVIKKSLNFNVLSYEVNQYISRIFALFKKLDVTFMTYNQILNAFINISQDHQSILKYALSKIIDQKTTFKFRGIDSYIVHSSNKYIVHPLKLDDKKVPILLRYKEYLKRPSKLHLKYWKDKKNKKVGNVFENNGIIDQTVVSPKSIVLSATKRLHDEYEKIENILSTVYVADELNKQTIWSMVIDKMNIYEHTSFVNYYKKYAIRDTSLLESLKDGLIYFVNDLNKIQKVYNYEQDKIVVYNDVGKEVKTTQGELANHMKNIVKKGNDKLNKINIDELLGMSEFSTKQKASSFKISKSNIVKNKKKISGAICVQTSQYTKNIMYEHIESAIGKMEYNKIQTYVQKLKKENLCVLYEYITRNIKDRYLRPMLVKLYHDTVINKKLI</sequence>
<dbReference type="EMBL" id="MN739216">
    <property type="protein sequence ID" value="QHS94122.1"/>
    <property type="molecule type" value="Genomic_DNA"/>
</dbReference>
<dbReference type="Pfam" id="PF04851">
    <property type="entry name" value="ResIII"/>
    <property type="match status" value="1"/>
</dbReference>
<dbReference type="InterPro" id="IPR027417">
    <property type="entry name" value="P-loop_NTPase"/>
</dbReference>
<dbReference type="GO" id="GO:0005524">
    <property type="term" value="F:ATP binding"/>
    <property type="evidence" value="ECO:0007669"/>
    <property type="project" value="InterPro"/>
</dbReference>
<dbReference type="SUPFAM" id="SSF52540">
    <property type="entry name" value="P-loop containing nucleoside triphosphate hydrolases"/>
    <property type="match status" value="2"/>
</dbReference>
<feature type="domain" description="Helicase ATP-binding" evidence="1">
    <location>
        <begin position="92"/>
        <end position="286"/>
    </location>
</feature>
<dbReference type="Pfam" id="PF00271">
    <property type="entry name" value="Helicase_C"/>
    <property type="match status" value="1"/>
</dbReference>
<organism evidence="2">
    <name type="scientific">viral metagenome</name>
    <dbReference type="NCBI Taxonomy" id="1070528"/>
    <lineage>
        <taxon>unclassified sequences</taxon>
        <taxon>metagenomes</taxon>
        <taxon>organismal metagenomes</taxon>
    </lineage>
</organism>
<dbReference type="InterPro" id="IPR006935">
    <property type="entry name" value="Helicase/UvrB_N"/>
</dbReference>
<dbReference type="InterPro" id="IPR001650">
    <property type="entry name" value="Helicase_C-like"/>
</dbReference>
<reference evidence="2" key="1">
    <citation type="journal article" date="2020" name="Nature">
        <title>Giant virus diversity and host interactions through global metagenomics.</title>
        <authorList>
            <person name="Schulz F."/>
            <person name="Roux S."/>
            <person name="Paez-Espino D."/>
            <person name="Jungbluth S."/>
            <person name="Walsh D.A."/>
            <person name="Denef V.J."/>
            <person name="McMahon K.D."/>
            <person name="Konstantinidis K.T."/>
            <person name="Eloe-Fadrosh E.A."/>
            <person name="Kyrpides N.C."/>
            <person name="Woyke T."/>
        </authorList>
    </citation>
    <scope>NUCLEOTIDE SEQUENCE</scope>
    <source>
        <strain evidence="2">GVMAG-M-3300018416-26</strain>
    </source>
</reference>
<evidence type="ECO:0000259" key="1">
    <source>
        <dbReference type="PROSITE" id="PS51192"/>
    </source>
</evidence>
<dbReference type="CDD" id="cd18785">
    <property type="entry name" value="SF2_C"/>
    <property type="match status" value="1"/>
</dbReference>
<evidence type="ECO:0000313" key="2">
    <source>
        <dbReference type="EMBL" id="QHS94122.1"/>
    </source>
</evidence>
<dbReference type="SMART" id="SM00487">
    <property type="entry name" value="DEXDc"/>
    <property type="match status" value="1"/>
</dbReference>
<dbReference type="PROSITE" id="PS51192">
    <property type="entry name" value="HELICASE_ATP_BIND_1"/>
    <property type="match status" value="1"/>
</dbReference>
<dbReference type="InterPro" id="IPR014001">
    <property type="entry name" value="Helicase_ATP-bd"/>
</dbReference>
<accession>A0A6C0BQ68</accession>
<protein>
    <recommendedName>
        <fullName evidence="1">Helicase ATP-binding domain-containing protein</fullName>
    </recommendedName>
</protein>
<dbReference type="GO" id="GO:0016787">
    <property type="term" value="F:hydrolase activity"/>
    <property type="evidence" value="ECO:0007669"/>
    <property type="project" value="InterPro"/>
</dbReference>
<proteinExistence type="predicted"/>
<name>A0A6C0BQ68_9ZZZZ</name>
<dbReference type="AlphaFoldDB" id="A0A6C0BQ68"/>